<evidence type="ECO:0000256" key="10">
    <source>
        <dbReference type="ARBA" id="ARBA00022989"/>
    </source>
</evidence>
<evidence type="ECO:0000256" key="8">
    <source>
        <dbReference type="ARBA" id="ARBA00022829"/>
    </source>
</evidence>
<keyword evidence="10 18" id="KW-1133">Transmembrane helix</keyword>
<dbReference type="InterPro" id="IPR018541">
    <property type="entry name" value="Ftsk_gamma"/>
</dbReference>
<evidence type="ECO:0000256" key="11">
    <source>
        <dbReference type="ARBA" id="ARBA00023125"/>
    </source>
</evidence>
<name>A0A1A0VYH4_MYCPR</name>
<dbReference type="Gene3D" id="3.30.980.40">
    <property type="match status" value="1"/>
</dbReference>
<comment type="subcellular location">
    <subcellularLocation>
        <location evidence="1">Cell membrane</location>
        <topology evidence="1">Multi-pass membrane protein</topology>
    </subcellularLocation>
</comment>
<sequence>MTRVAHGDCGACATRLADMANKTAGRSGARSSRSNASSRGGSRRPAPARKGRPAAPRRKPARRPQASPVAAAGQKLGQGARAGWLMLAKGAGSTARSVGRARDIEPGHRRDGLALALLGIAVVVAASSWFHAAGPVGQWIDTAVRTLIGGPVVLVPVILGAIAVVLMRTEPDPESRPRLILGSAMIALPLLGLWHLWSGSPQDPVARQHAAGFVGFAIGGPLSDGLTEWIAAPLLFMGVLFGLLLVTGTTIREVPSTLRTMFSTRAFHDEYDDDEYDDDYVDEYEDDGYDDLSDGYYDDDASRGDAQTWPTAAIEAPKAPAGTPMDNYPLPEDTDAPTVPEPAVKPRPRKKAESKPKTDDTLVMDRVVEGPYTLPALDLLIAGDPPKLRTAANDQMTDAITSVLEQFKVDAAVTGCTRGPTVTRYEVELGPGVKVEKITALHRNIAYAVATESVRMLAPIPGKSAVGIEVPNSDREMVRLSDVLTAPSTRRDHHPLVIGLGKDIEGDFVSANLAKMPHLLVAGSTGSGKSSFVNSMLVSLLARATPEEVRMILIDPKMVELTPYEGIPHLITPIITEPKKAAAALAWLVEEMEQRYQDMKASRVRHIDVFNEKVRSGEISTPLGSERVYKPYPYILAIVDELADLMMTAPRDVEDAIVRITQKARAAGIHLVLATQRPSVDVVTGLIKTNVPSRLAFATSSLTDSRVILDQPGAEKLIGMGDGLFLPMGANKPLRMQGAFITDEEIHAVVEATKTQAEPEFVEGVTAVKAGERKDVDPDIGDDMDVFLQAVELVVSSQFGSTSMLQRKLRVGFAKAGRLMDLMETRQIVGPSEGSKAREVLVKPDELAGTLMLIRGGSDANGADADDDPDEF</sequence>
<dbReference type="Pfam" id="PF01580">
    <property type="entry name" value="FtsK_SpoIIIE"/>
    <property type="match status" value="1"/>
</dbReference>
<feature type="binding site" evidence="16">
    <location>
        <begin position="523"/>
        <end position="530"/>
    </location>
    <ligand>
        <name>ATP</name>
        <dbReference type="ChEBI" id="CHEBI:30616"/>
    </ligand>
</feature>
<evidence type="ECO:0000256" key="3">
    <source>
        <dbReference type="ARBA" id="ARBA00020887"/>
    </source>
</evidence>
<feature type="compositionally biased region" description="Low complexity" evidence="17">
    <location>
        <begin position="24"/>
        <end position="45"/>
    </location>
</feature>
<evidence type="ECO:0000256" key="1">
    <source>
        <dbReference type="ARBA" id="ARBA00004651"/>
    </source>
</evidence>
<keyword evidence="9 16" id="KW-0067">ATP-binding</keyword>
<evidence type="ECO:0000256" key="13">
    <source>
        <dbReference type="ARBA" id="ARBA00023306"/>
    </source>
</evidence>
<organism evidence="20 21">
    <name type="scientific">Mycolicibacterium peregrinum</name>
    <name type="common">Mycobacterium peregrinum</name>
    <dbReference type="NCBI Taxonomy" id="43304"/>
    <lineage>
        <taxon>Bacteria</taxon>
        <taxon>Bacillati</taxon>
        <taxon>Actinomycetota</taxon>
        <taxon>Actinomycetes</taxon>
        <taxon>Mycobacteriales</taxon>
        <taxon>Mycobacteriaceae</taxon>
        <taxon>Mycolicibacterium</taxon>
    </lineage>
</organism>
<dbReference type="Gene3D" id="3.40.50.300">
    <property type="entry name" value="P-loop containing nucleotide triphosphate hydrolases"/>
    <property type="match status" value="1"/>
</dbReference>
<dbReference type="Gene3D" id="1.10.10.10">
    <property type="entry name" value="Winged helix-like DNA-binding domain superfamily/Winged helix DNA-binding domain"/>
    <property type="match status" value="1"/>
</dbReference>
<dbReference type="AlphaFoldDB" id="A0A1A0VYH4"/>
<dbReference type="EMBL" id="LZSY01000116">
    <property type="protein sequence ID" value="OBB88288.1"/>
    <property type="molecule type" value="Genomic_DNA"/>
</dbReference>
<keyword evidence="7 16" id="KW-0547">Nucleotide-binding</keyword>
<feature type="compositionally biased region" description="Basic residues" evidence="17">
    <location>
        <begin position="46"/>
        <end position="62"/>
    </location>
</feature>
<feature type="transmembrane region" description="Helical" evidence="18">
    <location>
        <begin position="112"/>
        <end position="132"/>
    </location>
</feature>
<dbReference type="GO" id="GO:0007059">
    <property type="term" value="P:chromosome segregation"/>
    <property type="evidence" value="ECO:0007669"/>
    <property type="project" value="UniProtKB-KW"/>
</dbReference>
<dbReference type="GO" id="GO:0051301">
    <property type="term" value="P:cell division"/>
    <property type="evidence" value="ECO:0007669"/>
    <property type="project" value="UniProtKB-KW"/>
</dbReference>
<evidence type="ECO:0000256" key="4">
    <source>
        <dbReference type="ARBA" id="ARBA00022475"/>
    </source>
</evidence>
<feature type="region of interest" description="Disordered" evidence="17">
    <location>
        <begin position="21"/>
        <end position="74"/>
    </location>
</feature>
<dbReference type="InterPro" id="IPR027417">
    <property type="entry name" value="P-loop_NTPase"/>
</dbReference>
<evidence type="ECO:0000256" key="18">
    <source>
        <dbReference type="SAM" id="Phobius"/>
    </source>
</evidence>
<evidence type="ECO:0000256" key="6">
    <source>
        <dbReference type="ARBA" id="ARBA00022692"/>
    </source>
</evidence>
<comment type="similarity">
    <text evidence="2">Belongs to the FtsK/SpoIIIE/SftA family.</text>
</comment>
<dbReference type="PANTHER" id="PTHR22683">
    <property type="entry name" value="SPORULATION PROTEIN RELATED"/>
    <property type="match status" value="1"/>
</dbReference>
<keyword evidence="13" id="KW-0131">Cell cycle</keyword>
<reference evidence="21" key="1">
    <citation type="submission" date="2016-06" db="EMBL/GenBank/DDBJ databases">
        <authorList>
            <person name="Sutton G."/>
            <person name="Brinkac L."/>
            <person name="Sanka R."/>
            <person name="Adams M."/>
            <person name="Lau E."/>
            <person name="Mehaffy C."/>
            <person name="Tameris M."/>
            <person name="Hatherill M."/>
            <person name="Hanekom W."/>
            <person name="Mahomed H."/>
            <person name="Mcshane H."/>
        </authorList>
    </citation>
    <scope>NUCLEOTIDE SEQUENCE [LARGE SCALE GENOMIC DNA]</scope>
    <source>
        <strain evidence="21">852002-10433_SCH5171157</strain>
    </source>
</reference>
<dbReference type="PROSITE" id="PS50901">
    <property type="entry name" value="FTSK"/>
    <property type="match status" value="1"/>
</dbReference>
<proteinExistence type="inferred from homology"/>
<comment type="caution">
    <text evidence="20">The sequence shown here is derived from an EMBL/GenBank/DDBJ whole genome shotgun (WGS) entry which is preliminary data.</text>
</comment>
<keyword evidence="11" id="KW-0238">DNA-binding</keyword>
<feature type="transmembrane region" description="Helical" evidence="18">
    <location>
        <begin position="179"/>
        <end position="197"/>
    </location>
</feature>
<dbReference type="GO" id="GO:0005886">
    <property type="term" value="C:plasma membrane"/>
    <property type="evidence" value="ECO:0007669"/>
    <property type="project" value="UniProtKB-SubCell"/>
</dbReference>
<evidence type="ECO:0000256" key="16">
    <source>
        <dbReference type="PROSITE-ProRule" id="PRU00289"/>
    </source>
</evidence>
<feature type="region of interest" description="Disordered" evidence="17">
    <location>
        <begin position="289"/>
        <end position="358"/>
    </location>
</feature>
<gene>
    <name evidence="20" type="ORF">A5779_30975</name>
</gene>
<evidence type="ECO:0000256" key="15">
    <source>
        <dbReference type="ARBA" id="ARBA00025923"/>
    </source>
</evidence>
<dbReference type="Pfam" id="PF17854">
    <property type="entry name" value="FtsK_alpha"/>
    <property type="match status" value="1"/>
</dbReference>
<evidence type="ECO:0000256" key="5">
    <source>
        <dbReference type="ARBA" id="ARBA00022618"/>
    </source>
</evidence>
<evidence type="ECO:0000256" key="17">
    <source>
        <dbReference type="SAM" id="MobiDB-lite"/>
    </source>
</evidence>
<evidence type="ECO:0000313" key="21">
    <source>
        <dbReference type="Proteomes" id="UP000094008"/>
    </source>
</evidence>
<keyword evidence="12 18" id="KW-0472">Membrane</keyword>
<evidence type="ECO:0000256" key="7">
    <source>
        <dbReference type="ARBA" id="ARBA00022741"/>
    </source>
</evidence>
<dbReference type="Pfam" id="PF09397">
    <property type="entry name" value="FtsK_gamma"/>
    <property type="match status" value="1"/>
</dbReference>
<dbReference type="Proteomes" id="UP000094008">
    <property type="component" value="Unassembled WGS sequence"/>
</dbReference>
<keyword evidence="4" id="KW-1003">Cell membrane</keyword>
<evidence type="ECO:0000256" key="9">
    <source>
        <dbReference type="ARBA" id="ARBA00022840"/>
    </source>
</evidence>
<protein>
    <recommendedName>
        <fullName evidence="3">DNA translocase FtsK</fullName>
    </recommendedName>
</protein>
<keyword evidence="5 20" id="KW-0132">Cell division</keyword>
<accession>A0A1A0VYH4</accession>
<dbReference type="InterPro" id="IPR036390">
    <property type="entry name" value="WH_DNA-bd_sf"/>
</dbReference>
<dbReference type="OrthoDB" id="9807790at2"/>
<dbReference type="InterPro" id="IPR002543">
    <property type="entry name" value="FtsK_dom"/>
</dbReference>
<comment type="function">
    <text evidence="14">Essential cell division protein that coordinates cell division and chromosome segregation. The N-terminus is involved in assembly of the cell-division machinery. The C-terminus functions as a DNA motor that moves dsDNA in an ATP-dependent manner towards the dif recombination site, which is located within the replication terminus region. Required for activation of the Xer recombinase, allowing activation of chromosome unlinking by recombination.</text>
</comment>
<feature type="domain" description="FtsK" evidence="19">
    <location>
        <begin position="506"/>
        <end position="706"/>
    </location>
</feature>
<dbReference type="FunFam" id="1.10.10.10:FF:000236">
    <property type="entry name" value="Cell division protein FtsK"/>
    <property type="match status" value="1"/>
</dbReference>
<evidence type="ECO:0000256" key="14">
    <source>
        <dbReference type="ARBA" id="ARBA00024986"/>
    </source>
</evidence>
<evidence type="ECO:0000313" key="20">
    <source>
        <dbReference type="EMBL" id="OBB88288.1"/>
    </source>
</evidence>
<dbReference type="GO" id="GO:0005524">
    <property type="term" value="F:ATP binding"/>
    <property type="evidence" value="ECO:0007669"/>
    <property type="project" value="UniProtKB-UniRule"/>
</dbReference>
<evidence type="ECO:0000256" key="12">
    <source>
        <dbReference type="ARBA" id="ARBA00023136"/>
    </source>
</evidence>
<dbReference type="InterPro" id="IPR050206">
    <property type="entry name" value="FtsK/SpoIIIE/SftA"/>
</dbReference>
<dbReference type="SUPFAM" id="SSF52540">
    <property type="entry name" value="P-loop containing nucleoside triphosphate hydrolases"/>
    <property type="match status" value="1"/>
</dbReference>
<dbReference type="FunFam" id="3.40.50.300:FF:000209">
    <property type="entry name" value="Cell division protein FtsK"/>
    <property type="match status" value="1"/>
</dbReference>
<feature type="compositionally biased region" description="Acidic residues" evidence="17">
    <location>
        <begin position="289"/>
        <end position="299"/>
    </location>
</feature>
<dbReference type="SUPFAM" id="SSF46785">
    <property type="entry name" value="Winged helix' DNA-binding domain"/>
    <property type="match status" value="1"/>
</dbReference>
<dbReference type="SMART" id="SM00843">
    <property type="entry name" value="Ftsk_gamma"/>
    <property type="match status" value="1"/>
</dbReference>
<evidence type="ECO:0000259" key="19">
    <source>
        <dbReference type="PROSITE" id="PS50901"/>
    </source>
</evidence>
<keyword evidence="6 18" id="KW-0812">Transmembrane</keyword>
<feature type="transmembrane region" description="Helical" evidence="18">
    <location>
        <begin position="229"/>
        <end position="251"/>
    </location>
</feature>
<keyword evidence="8" id="KW-0159">Chromosome partition</keyword>
<feature type="transmembrane region" description="Helical" evidence="18">
    <location>
        <begin position="144"/>
        <end position="167"/>
    </location>
</feature>
<dbReference type="GO" id="GO:0003677">
    <property type="term" value="F:DNA binding"/>
    <property type="evidence" value="ECO:0007669"/>
    <property type="project" value="UniProtKB-KW"/>
</dbReference>
<comment type="subunit">
    <text evidence="15">Homohexamer. Forms a ring that surrounds DNA.</text>
</comment>
<dbReference type="InterPro" id="IPR036388">
    <property type="entry name" value="WH-like_DNA-bd_sf"/>
</dbReference>
<dbReference type="CDD" id="cd01127">
    <property type="entry name" value="TrwB_TraG_TraD_VirD4"/>
    <property type="match status" value="1"/>
</dbReference>
<dbReference type="PANTHER" id="PTHR22683:SF41">
    <property type="entry name" value="DNA TRANSLOCASE FTSK"/>
    <property type="match status" value="1"/>
</dbReference>
<evidence type="ECO:0000256" key="2">
    <source>
        <dbReference type="ARBA" id="ARBA00006474"/>
    </source>
</evidence>
<dbReference type="InterPro" id="IPR041027">
    <property type="entry name" value="FtsK_alpha"/>
</dbReference>